<feature type="domain" description="Plastocyanin-like" evidence="6">
    <location>
        <begin position="273"/>
        <end position="410"/>
    </location>
</feature>
<dbReference type="Pfam" id="PF00394">
    <property type="entry name" value="Cu-oxidase"/>
    <property type="match status" value="1"/>
</dbReference>
<dbReference type="ExpressionAtlas" id="A0A2K3NRZ8">
    <property type="expression patterns" value="baseline"/>
</dbReference>
<evidence type="ECO:0000313" key="8">
    <source>
        <dbReference type="EMBL" id="PNY05797.1"/>
    </source>
</evidence>
<dbReference type="Gene3D" id="2.60.40.420">
    <property type="entry name" value="Cupredoxins - blue copper proteins"/>
    <property type="match status" value="3"/>
</dbReference>
<feature type="chain" id="PRO_5014403682" evidence="4">
    <location>
        <begin position="21"/>
        <end position="477"/>
    </location>
</feature>
<accession>A0A2K3NRZ8</accession>
<feature type="signal peptide" evidence="4">
    <location>
        <begin position="1"/>
        <end position="20"/>
    </location>
</feature>
<keyword evidence="2" id="KW-0325">Glycoprotein</keyword>
<sequence length="477" mass="52895">MKLISCAIVVLVLFVTVATSADIFLEWHVITINGLFPGPLINATTNDDIHVNVFNDLDEPLLFTWNGIQQRLNSWQDGVSGTNCPIQPATNWTYNFEFKDQIGTFFYFPSINFLKAGGGFGPIRVNNRAVISVPFPKPEAEFDLLIGQSYSVLVTANQNAADYYIVASPKLSNATNNNTLVGISVLHYDNSTTQANGPLPSGPDPFDLEFSINQAKSIRWNLTAGAARPNPQGTFNVTNVTISQTFILEASTTTIDRLSRYTVNNVSYLTPDTPLKLADHFSNGSGVYQLDAYSKNTSNVKAVRDVFVASALHKEWAEIVVQNTLTTIDSWHLDGYSFFVVGLGEGEWKEESRSSYNRFDPIVRSTVQVFPGGWSAVYVFPDNPGMWNLRSQNLQSWYLGEELYVRVYDPDPNPAKERPPPQNLLLCGKYQPSTPPPSVSPPPPPPNVPSSKAYNPHTRSLIAMMTTAMCFLYIGFH</sequence>
<dbReference type="InterPro" id="IPR008972">
    <property type="entry name" value="Cupredoxin"/>
</dbReference>
<dbReference type="InterPro" id="IPR045087">
    <property type="entry name" value="Cu-oxidase_fam"/>
</dbReference>
<feature type="domain" description="Plastocyanin-like" evidence="5">
    <location>
        <begin position="141"/>
        <end position="190"/>
    </location>
</feature>
<evidence type="ECO:0000259" key="6">
    <source>
        <dbReference type="Pfam" id="PF07731"/>
    </source>
</evidence>
<dbReference type="GO" id="GO:0005507">
    <property type="term" value="F:copper ion binding"/>
    <property type="evidence" value="ECO:0007669"/>
    <property type="project" value="InterPro"/>
</dbReference>
<comment type="caution">
    <text evidence="8">The sequence shown here is derived from an EMBL/GenBank/DDBJ whole genome shotgun (WGS) entry which is preliminary data.</text>
</comment>
<evidence type="ECO:0000313" key="9">
    <source>
        <dbReference type="Proteomes" id="UP000236291"/>
    </source>
</evidence>
<dbReference type="GO" id="GO:0016491">
    <property type="term" value="F:oxidoreductase activity"/>
    <property type="evidence" value="ECO:0007669"/>
    <property type="project" value="InterPro"/>
</dbReference>
<organism evidence="8 9">
    <name type="scientific">Trifolium pratense</name>
    <name type="common">Red clover</name>
    <dbReference type="NCBI Taxonomy" id="57577"/>
    <lineage>
        <taxon>Eukaryota</taxon>
        <taxon>Viridiplantae</taxon>
        <taxon>Streptophyta</taxon>
        <taxon>Embryophyta</taxon>
        <taxon>Tracheophyta</taxon>
        <taxon>Spermatophyta</taxon>
        <taxon>Magnoliopsida</taxon>
        <taxon>eudicotyledons</taxon>
        <taxon>Gunneridae</taxon>
        <taxon>Pentapetalae</taxon>
        <taxon>rosids</taxon>
        <taxon>fabids</taxon>
        <taxon>Fabales</taxon>
        <taxon>Fabaceae</taxon>
        <taxon>Papilionoideae</taxon>
        <taxon>50 kb inversion clade</taxon>
        <taxon>NPAAA clade</taxon>
        <taxon>Hologalegina</taxon>
        <taxon>IRL clade</taxon>
        <taxon>Trifolieae</taxon>
        <taxon>Trifolium</taxon>
    </lineage>
</organism>
<dbReference type="Pfam" id="PF07732">
    <property type="entry name" value="Cu-oxidase_3"/>
    <property type="match status" value="1"/>
</dbReference>
<evidence type="ECO:0000259" key="5">
    <source>
        <dbReference type="Pfam" id="PF00394"/>
    </source>
</evidence>
<dbReference type="STRING" id="57577.A0A2K3NRZ8"/>
<dbReference type="InterPro" id="IPR011707">
    <property type="entry name" value="Cu-oxidase-like_N"/>
</dbReference>
<dbReference type="SUPFAM" id="SSF49503">
    <property type="entry name" value="Cupredoxins"/>
    <property type="match status" value="3"/>
</dbReference>
<comment type="similarity">
    <text evidence="1">Belongs to the multicopper oxidase family.</text>
</comment>
<proteinExistence type="inferred from homology"/>
<dbReference type="PANTHER" id="PTHR11709:SF311">
    <property type="entry name" value="MONOCOPPER OXIDASE-LIKE PROTEIN SKU5"/>
    <property type="match status" value="1"/>
</dbReference>
<reference evidence="8 9" key="2">
    <citation type="journal article" date="2017" name="Front. Plant Sci.">
        <title>Gene Classification and Mining of Molecular Markers Useful in Red Clover (Trifolium pratense) Breeding.</title>
        <authorList>
            <person name="Istvanek J."/>
            <person name="Dluhosova J."/>
            <person name="Dluhos P."/>
            <person name="Patkova L."/>
            <person name="Nedelnik J."/>
            <person name="Repkova J."/>
        </authorList>
    </citation>
    <scope>NUCLEOTIDE SEQUENCE [LARGE SCALE GENOMIC DNA]</scope>
    <source>
        <strain evidence="9">cv. Tatra</strain>
        <tissue evidence="8">Young leaves</tissue>
    </source>
</reference>
<protein>
    <submittedName>
        <fullName evidence="8">Monocopper oxidase-like protein SKU5-like</fullName>
    </submittedName>
</protein>
<dbReference type="Proteomes" id="UP000236291">
    <property type="component" value="Unassembled WGS sequence"/>
</dbReference>
<dbReference type="InterPro" id="IPR011706">
    <property type="entry name" value="Cu-oxidase_C"/>
</dbReference>
<feature type="region of interest" description="Disordered" evidence="3">
    <location>
        <begin position="428"/>
        <end position="453"/>
    </location>
</feature>
<evidence type="ECO:0000256" key="2">
    <source>
        <dbReference type="ARBA" id="ARBA00023180"/>
    </source>
</evidence>
<dbReference type="PANTHER" id="PTHR11709">
    <property type="entry name" value="MULTI-COPPER OXIDASE"/>
    <property type="match status" value="1"/>
</dbReference>
<feature type="domain" description="Plastocyanin-like" evidence="7">
    <location>
        <begin position="28"/>
        <end position="128"/>
    </location>
</feature>
<evidence type="ECO:0000256" key="1">
    <source>
        <dbReference type="ARBA" id="ARBA00010609"/>
    </source>
</evidence>
<evidence type="ECO:0000259" key="7">
    <source>
        <dbReference type="Pfam" id="PF07732"/>
    </source>
</evidence>
<name>A0A2K3NRZ8_TRIPR</name>
<dbReference type="Pfam" id="PF07731">
    <property type="entry name" value="Cu-oxidase_2"/>
    <property type="match status" value="1"/>
</dbReference>
<keyword evidence="4" id="KW-0732">Signal</keyword>
<dbReference type="EMBL" id="ASHM01000983">
    <property type="protein sequence ID" value="PNY05797.1"/>
    <property type="molecule type" value="Genomic_DNA"/>
</dbReference>
<evidence type="ECO:0000256" key="3">
    <source>
        <dbReference type="SAM" id="MobiDB-lite"/>
    </source>
</evidence>
<feature type="compositionally biased region" description="Pro residues" evidence="3">
    <location>
        <begin position="433"/>
        <end position="448"/>
    </location>
</feature>
<gene>
    <name evidence="8" type="ORF">L195_g002255</name>
</gene>
<dbReference type="GO" id="GO:0005886">
    <property type="term" value="C:plasma membrane"/>
    <property type="evidence" value="ECO:0007669"/>
    <property type="project" value="TreeGrafter"/>
</dbReference>
<dbReference type="InterPro" id="IPR001117">
    <property type="entry name" value="Cu-oxidase_2nd"/>
</dbReference>
<dbReference type="AlphaFoldDB" id="A0A2K3NRZ8"/>
<reference evidence="8 9" key="1">
    <citation type="journal article" date="2014" name="Am. J. Bot.">
        <title>Genome assembly and annotation for red clover (Trifolium pratense; Fabaceae).</title>
        <authorList>
            <person name="Istvanek J."/>
            <person name="Jaros M."/>
            <person name="Krenek A."/>
            <person name="Repkova J."/>
        </authorList>
    </citation>
    <scope>NUCLEOTIDE SEQUENCE [LARGE SCALE GENOMIC DNA]</scope>
    <source>
        <strain evidence="9">cv. Tatra</strain>
        <tissue evidence="8">Young leaves</tissue>
    </source>
</reference>
<evidence type="ECO:0000256" key="4">
    <source>
        <dbReference type="SAM" id="SignalP"/>
    </source>
</evidence>